<keyword evidence="3" id="KW-1185">Reference proteome</keyword>
<feature type="transmembrane region" description="Helical" evidence="1">
    <location>
        <begin position="77"/>
        <end position="99"/>
    </location>
</feature>
<keyword evidence="1" id="KW-0812">Transmembrane</keyword>
<dbReference type="EMBL" id="CP078076">
    <property type="protein sequence ID" value="UPL12247.1"/>
    <property type="molecule type" value="Genomic_DNA"/>
</dbReference>
<evidence type="ECO:0008006" key="4">
    <source>
        <dbReference type="Google" id="ProtNLM"/>
    </source>
</evidence>
<dbReference type="RefSeq" id="WP_136036158.1">
    <property type="nucleotide sequence ID" value="NZ_CP078076.1"/>
</dbReference>
<protein>
    <recommendedName>
        <fullName evidence="4">Integral membrane protein</fullName>
    </recommendedName>
</protein>
<evidence type="ECO:0000256" key="1">
    <source>
        <dbReference type="SAM" id="Phobius"/>
    </source>
</evidence>
<feature type="transmembrane region" description="Helical" evidence="1">
    <location>
        <begin position="105"/>
        <end position="124"/>
    </location>
</feature>
<name>A0ABY4II43_9MICO</name>
<keyword evidence="1" id="KW-0472">Membrane</keyword>
<accession>A0ABY4II43</accession>
<feature type="transmembrane region" description="Helical" evidence="1">
    <location>
        <begin position="45"/>
        <end position="65"/>
    </location>
</feature>
<reference evidence="2 3" key="1">
    <citation type="submission" date="2021-06" db="EMBL/GenBank/DDBJ databases">
        <title>Genome-based taxonomic framework of Microbacterium strains isolated from marine environment, the description of four new species and reclassification of four preexisting species.</title>
        <authorList>
            <person name="Lee S.D."/>
            <person name="Kim S.-M."/>
            <person name="Byeon Y.-S."/>
            <person name="Yang H.L."/>
            <person name="Kim I.S."/>
        </authorList>
    </citation>
    <scope>NUCLEOTIDE SEQUENCE [LARGE SCALE GENOMIC DNA]</scope>
    <source>
        <strain evidence="2 3">SSW1-51</strain>
    </source>
</reference>
<organism evidence="2 3">
    <name type="scientific">Microbacterium sufflavum</name>
    <dbReference type="NCBI Taxonomy" id="2851649"/>
    <lineage>
        <taxon>Bacteria</taxon>
        <taxon>Bacillati</taxon>
        <taxon>Actinomycetota</taxon>
        <taxon>Actinomycetes</taxon>
        <taxon>Micrococcales</taxon>
        <taxon>Microbacteriaceae</taxon>
        <taxon>Microbacterium</taxon>
    </lineage>
</organism>
<gene>
    <name evidence="2" type="ORF">KV394_14515</name>
</gene>
<evidence type="ECO:0000313" key="2">
    <source>
        <dbReference type="EMBL" id="UPL12247.1"/>
    </source>
</evidence>
<sequence>MLAVALTGALVLLAALTLFQVALIFGAPLGRFAWGGAHRVLPVRLRVGSIVSVVLYAGFAALLLSRAGVIAGGELPVVVVLCWVLFAYFVIGILLNAISRSPAERWTMTPVCVMLAGMTLIVALS</sequence>
<proteinExistence type="predicted"/>
<dbReference type="Proteomes" id="UP000831467">
    <property type="component" value="Chromosome"/>
</dbReference>
<keyword evidence="1" id="KW-1133">Transmembrane helix</keyword>
<evidence type="ECO:0000313" key="3">
    <source>
        <dbReference type="Proteomes" id="UP000831467"/>
    </source>
</evidence>